<keyword evidence="3" id="KW-0808">Transferase</keyword>
<name>A0A9P1I9R5_9PELO</name>
<dbReference type="AlphaFoldDB" id="A0A9P1I9R5"/>
<organism evidence="9 10">
    <name type="scientific">Caenorhabditis angaria</name>
    <dbReference type="NCBI Taxonomy" id="860376"/>
    <lineage>
        <taxon>Eukaryota</taxon>
        <taxon>Metazoa</taxon>
        <taxon>Ecdysozoa</taxon>
        <taxon>Nematoda</taxon>
        <taxon>Chromadorea</taxon>
        <taxon>Rhabditida</taxon>
        <taxon>Rhabditina</taxon>
        <taxon>Rhabditomorpha</taxon>
        <taxon>Rhabditoidea</taxon>
        <taxon>Rhabditidae</taxon>
        <taxon>Peloderinae</taxon>
        <taxon>Caenorhabditis</taxon>
    </lineage>
</organism>
<evidence type="ECO:0000256" key="1">
    <source>
        <dbReference type="ARBA" id="ARBA00004969"/>
    </source>
</evidence>
<sequence length="1139" mass="133227">MADRVKEELFEDEENIWEFIYLKIVEEAKFTEVTDRVWGEYLRENGKIYWDVSDIREHYETEMVKTLHKSFMEDHKILALFKALKIPFPEDVEKFFERRVSVKLKVRHEILIDYRLPSTYVIQETKKKSTTIVPEIDQYYEISKELEDKMWKHVDENLGKIKNCNFATVSFWMKLADELQIRTFIGYDMAKHFIVLLRSCWSRNMNLKLKMGLLTDLKFRMSETIRQSMLSMYNVEIVLDDNGFIEKWKLIRENEPATQDSPSKRITQNLPPSKTRIKIGRWHYPVGTLSFYDHESDENDQPDLNSEHATSSETSPATKEKTPSLLDDNDSESEEEDKDETYKVQAKMTGRSAFLPYDRLEMAKFLYDEIFHGEDDEIKEIQPKGLTIWKKYITKYKSSRTAANLSSNYRKSFQSILHTVELPREKILKLYKHLKIEVDHSTKEILQKKFKANVEYVGNFVFSWTFVEKSNETPCLSPPKKRTRQQTPDSSPEFDPKSEQGTSRGATRDLRSSMRTNSSAENGRNRENRRENEKDEENEKVENEDEEEREMEQNSNSSDDWDNTKWIQEYGVSNRSIPLSGYLRNMKEENEEIGMAEAEEIDRLAQEKLDELNETAKQILSEDIQLQVPDNVQKDYEKQLEEILELCKKYAKDEEKFLEMIYRMAESSTTSKEEITSKMSVDVRRDNFKNFWDKYSSKPDTNTMMLNSSAEDLESSDRADILSSLPVLTNKDVVDIGAGIGRFTTVLAETARWVLSTDFIESFIKKNQERNAHLGNINYQVGDAVGLKMENSSVDLVFTNWLMMYLSDAETVEFIFNAIRWLRPHGVVHLRESCSEPSTGRSKGKSMHNAAEANPTHYRFSSLYINLLRAIRYRDEDNKLWRFNVQWSCSVPTYIKISNNWRQVHWLAEKVAAEDGAKETSFNELVELLSVTWQKEQEAWDAKLDHEKYMWTDSIFSTILNESVVPQNSAIFVYTPRSASPYVHINSHLLAEKFTCNVWNVELVPEFYRTSLTKATTLKDQRVRYGWNNNLQSSINYWQQKEASFDTLIATELLSTANDHELSALSSILKPEANLISLEPVESVDENAIRHRLSENGLKLLKIENVTEEAISQQEQYFKDHELSAEIIRKNWVLIHATL</sequence>
<proteinExistence type="predicted"/>
<dbReference type="Proteomes" id="UP001152747">
    <property type="component" value="Unassembled WGS sequence"/>
</dbReference>
<feature type="compositionally biased region" description="Acidic residues" evidence="7">
    <location>
        <begin position="534"/>
        <end position="550"/>
    </location>
</feature>
<feature type="region of interest" description="Disordered" evidence="7">
    <location>
        <begin position="293"/>
        <end position="341"/>
    </location>
</feature>
<dbReference type="GO" id="GO:0000234">
    <property type="term" value="F:phosphoethanolamine N-methyltransferase activity"/>
    <property type="evidence" value="ECO:0007669"/>
    <property type="project" value="UniProtKB-EC"/>
</dbReference>
<evidence type="ECO:0000256" key="5">
    <source>
        <dbReference type="ARBA" id="ARBA00047622"/>
    </source>
</evidence>
<feature type="compositionally biased region" description="Basic and acidic residues" evidence="7">
    <location>
        <begin position="523"/>
        <end position="533"/>
    </location>
</feature>
<comment type="pathway">
    <text evidence="2">Lipid metabolism.</text>
</comment>
<feature type="domain" description="Methyltransferase" evidence="8">
    <location>
        <begin position="733"/>
        <end position="826"/>
    </location>
</feature>
<feature type="region of interest" description="Disordered" evidence="7">
    <location>
        <begin position="471"/>
        <end position="563"/>
    </location>
</feature>
<dbReference type="EC" id="2.1.1.103" evidence="4"/>
<dbReference type="InterPro" id="IPR029063">
    <property type="entry name" value="SAM-dependent_MTases_sf"/>
</dbReference>
<keyword evidence="10" id="KW-1185">Reference proteome</keyword>
<evidence type="ECO:0000259" key="8">
    <source>
        <dbReference type="Pfam" id="PF13649"/>
    </source>
</evidence>
<keyword evidence="6" id="KW-0175">Coiled coil</keyword>
<reference evidence="9" key="1">
    <citation type="submission" date="2022-11" db="EMBL/GenBank/DDBJ databases">
        <authorList>
            <person name="Kikuchi T."/>
        </authorList>
    </citation>
    <scope>NUCLEOTIDE SEQUENCE</scope>
    <source>
        <strain evidence="9">PS1010</strain>
    </source>
</reference>
<gene>
    <name evidence="9" type="ORF">CAMP_LOCUS3891</name>
</gene>
<accession>A0A9P1I9R5</accession>
<evidence type="ECO:0000256" key="2">
    <source>
        <dbReference type="ARBA" id="ARBA00005189"/>
    </source>
</evidence>
<dbReference type="CDD" id="cd02440">
    <property type="entry name" value="AdoMet_MTases"/>
    <property type="match status" value="1"/>
</dbReference>
<evidence type="ECO:0000256" key="3">
    <source>
        <dbReference type="ARBA" id="ARBA00022679"/>
    </source>
</evidence>
<comment type="pathway">
    <text evidence="1">Phospholipid metabolism; phosphatidylcholine biosynthesis.</text>
</comment>
<comment type="catalytic activity">
    <reaction evidence="5">
        <text>phosphoethanolamine + S-adenosyl-L-methionine = N-methylethanolamine phosphate + S-adenosyl-L-homocysteine + H(+)</text>
        <dbReference type="Rhea" id="RHEA:20365"/>
        <dbReference type="ChEBI" id="CHEBI:15378"/>
        <dbReference type="ChEBI" id="CHEBI:57781"/>
        <dbReference type="ChEBI" id="CHEBI:57856"/>
        <dbReference type="ChEBI" id="CHEBI:58190"/>
        <dbReference type="ChEBI" id="CHEBI:59789"/>
        <dbReference type="EC" id="2.1.1.103"/>
    </reaction>
    <physiologicalReaction direction="left-to-right" evidence="5">
        <dbReference type="Rhea" id="RHEA:20366"/>
    </physiologicalReaction>
</comment>
<dbReference type="OrthoDB" id="5877289at2759"/>
<dbReference type="PANTHER" id="PTHR44307:SF18">
    <property type="entry name" value="PHOSPHOETHANOLAMINE N-METHYLTRANSFERASE 1"/>
    <property type="match status" value="1"/>
</dbReference>
<evidence type="ECO:0000256" key="7">
    <source>
        <dbReference type="SAM" id="MobiDB-lite"/>
    </source>
</evidence>
<dbReference type="Gene3D" id="3.40.50.150">
    <property type="entry name" value="Vaccinia Virus protein VP39"/>
    <property type="match status" value="1"/>
</dbReference>
<dbReference type="Gene3D" id="3.40.50.12180">
    <property type="match status" value="1"/>
</dbReference>
<dbReference type="EMBL" id="CANHGI010000002">
    <property type="protein sequence ID" value="CAI5441254.1"/>
    <property type="molecule type" value="Genomic_DNA"/>
</dbReference>
<feature type="compositionally biased region" description="Polar residues" evidence="7">
    <location>
        <begin position="302"/>
        <end position="317"/>
    </location>
</feature>
<dbReference type="Pfam" id="PF13649">
    <property type="entry name" value="Methyltransf_25"/>
    <property type="match status" value="1"/>
</dbReference>
<feature type="coiled-coil region" evidence="6">
    <location>
        <begin position="579"/>
        <end position="653"/>
    </location>
</feature>
<evidence type="ECO:0000256" key="4">
    <source>
        <dbReference type="ARBA" id="ARBA00035674"/>
    </source>
</evidence>
<evidence type="ECO:0000256" key="6">
    <source>
        <dbReference type="SAM" id="Coils"/>
    </source>
</evidence>
<evidence type="ECO:0000313" key="10">
    <source>
        <dbReference type="Proteomes" id="UP001152747"/>
    </source>
</evidence>
<dbReference type="SUPFAM" id="SSF53335">
    <property type="entry name" value="S-adenosyl-L-methionine-dependent methyltransferases"/>
    <property type="match status" value="1"/>
</dbReference>
<feature type="compositionally biased region" description="Acidic residues" evidence="7">
    <location>
        <begin position="327"/>
        <end position="339"/>
    </location>
</feature>
<protein>
    <recommendedName>
        <fullName evidence="4">phosphoethanolamine N-methyltransferase</fullName>
        <ecNumber evidence="4">2.1.1.103</ecNumber>
    </recommendedName>
</protein>
<dbReference type="PANTHER" id="PTHR44307">
    <property type="entry name" value="PHOSPHOETHANOLAMINE METHYLTRANSFERASE"/>
    <property type="match status" value="1"/>
</dbReference>
<comment type="caution">
    <text evidence="9">The sequence shown here is derived from an EMBL/GenBank/DDBJ whole genome shotgun (WGS) entry which is preliminary data.</text>
</comment>
<dbReference type="InterPro" id="IPR041698">
    <property type="entry name" value="Methyltransf_25"/>
</dbReference>
<evidence type="ECO:0000313" key="9">
    <source>
        <dbReference type="EMBL" id="CAI5441254.1"/>
    </source>
</evidence>